<proteinExistence type="predicted"/>
<dbReference type="RefSeq" id="WP_179240661.1">
    <property type="nucleotide sequence ID" value="NZ_CP058595.1"/>
</dbReference>
<gene>
    <name evidence="1" type="ORF">HYG79_02855</name>
</gene>
<evidence type="ECO:0000313" key="2">
    <source>
        <dbReference type="Proteomes" id="UP000509302"/>
    </source>
</evidence>
<evidence type="ECO:0000313" key="1">
    <source>
        <dbReference type="EMBL" id="QLG44326.1"/>
    </source>
</evidence>
<dbReference type="EMBL" id="CP058595">
    <property type="protein sequence ID" value="QLG44326.1"/>
    <property type="molecule type" value="Genomic_DNA"/>
</dbReference>
<sequence>MKNNINITQTVICLLTMFLGRGQEDVVHNYGNIQIHDTGIVGFHSDVTNDGAFNQNLGLVGFYGENKSITVSGTSNPVFYDVEIETDADFFIDNTMGIKNNLNLIAGDIVTSRTASEVNINFIDTAFYTGDGSFTKIDGYAAISDKSEFIFPVGQNNRIRPLGITSNGINDYAKCGYFYEDPNTSSTFGFSFNTNTTADALTSVSNYEFWHLDGAIPSKVTLTWDEESFVSLFADSLSEIRVVGWDVVQNQWVDLGNTDITGDLENGKVTSDTFIPDNYQILSLAGSTTVLEPTGVIDLDNYFLTPNGDGKNDFLVIDGLENSPNNTLQIFNRFGTLVYIQKNYDNSFTGLSNVSGVIKRNKGLPSGVYFYIITLNDLAIKHQGYLYLSTYQEN</sequence>
<protein>
    <submittedName>
        <fullName evidence="1">Gliding motility-associated C-terminal domain-containing protein</fullName>
    </submittedName>
</protein>
<dbReference type="AlphaFoldDB" id="A0A7H9ALJ1"/>
<dbReference type="KEGG" id="cagg:HYG79_02855"/>
<dbReference type="NCBIfam" id="TIGR04131">
    <property type="entry name" value="Bac_Flav_CTERM"/>
    <property type="match status" value="1"/>
</dbReference>
<name>A0A7H9ALJ1_9FLAO</name>
<reference evidence="1 2" key="1">
    <citation type="journal article" date="2006" name="Int. J. Syst. Evol. Microbiol.">
        <title>Costertonia aggregata gen. nov., sp. nov., a mesophilic marine bacterium of the family Flavobacteriaceae, isolated from a mature biofilm.</title>
        <authorList>
            <person name="Kwon K.K."/>
            <person name="Lee Y.K."/>
            <person name="Lee H.K."/>
        </authorList>
    </citation>
    <scope>NUCLEOTIDE SEQUENCE [LARGE SCALE GENOMIC DNA]</scope>
    <source>
        <strain evidence="1 2">KCCM 42265</strain>
    </source>
</reference>
<dbReference type="InterPro" id="IPR026341">
    <property type="entry name" value="T9SS_type_B"/>
</dbReference>
<accession>A0A7H9ALJ1</accession>
<keyword evidence="2" id="KW-1185">Reference proteome</keyword>
<organism evidence="1 2">
    <name type="scientific">Costertonia aggregata</name>
    <dbReference type="NCBI Taxonomy" id="343403"/>
    <lineage>
        <taxon>Bacteria</taxon>
        <taxon>Pseudomonadati</taxon>
        <taxon>Bacteroidota</taxon>
        <taxon>Flavobacteriia</taxon>
        <taxon>Flavobacteriales</taxon>
        <taxon>Flavobacteriaceae</taxon>
        <taxon>Costertonia</taxon>
    </lineage>
</organism>
<dbReference type="Pfam" id="PF13585">
    <property type="entry name" value="CHU_C"/>
    <property type="match status" value="1"/>
</dbReference>
<dbReference type="Proteomes" id="UP000509302">
    <property type="component" value="Chromosome"/>
</dbReference>